<proteinExistence type="predicted"/>
<dbReference type="HOGENOM" id="CLU_129452_2_0_1"/>
<dbReference type="EMBL" id="KB445793">
    <property type="protein sequence ID" value="EMD39818.1"/>
    <property type="molecule type" value="Genomic_DNA"/>
</dbReference>
<dbReference type="Gene3D" id="3.20.170.20">
    <property type="entry name" value="Protein of unknown function DUF952"/>
    <property type="match status" value="1"/>
</dbReference>
<organism evidence="1 2">
    <name type="scientific">Ceriporiopsis subvermispora (strain B)</name>
    <name type="common">White-rot fungus</name>
    <name type="synonym">Gelatoporia subvermispora</name>
    <dbReference type="NCBI Taxonomy" id="914234"/>
    <lineage>
        <taxon>Eukaryota</taxon>
        <taxon>Fungi</taxon>
        <taxon>Dikarya</taxon>
        <taxon>Basidiomycota</taxon>
        <taxon>Agaricomycotina</taxon>
        <taxon>Agaricomycetes</taxon>
        <taxon>Polyporales</taxon>
        <taxon>Gelatoporiaceae</taxon>
        <taxon>Gelatoporia</taxon>
    </lineage>
</organism>
<dbReference type="AlphaFoldDB" id="M2QRV2"/>
<keyword evidence="2" id="KW-1185">Reference proteome</keyword>
<dbReference type="Proteomes" id="UP000016930">
    <property type="component" value="Unassembled WGS sequence"/>
</dbReference>
<gene>
    <name evidence="1" type="ORF">CERSUDRAFT_112081</name>
</gene>
<sequence length="135" mass="14668">MSDKPLPPYVFKIAPSAPPSPLPETLPLSELDATDGFIHLSDAAQIPKTADLFFKDTSSVWLLKVRTAPALAAGGVFKWVAELPGCVHLHGPRDGEWVHLGKENIADVREARKEEGQSWGEAMKGLQEEGWLADA</sequence>
<dbReference type="SUPFAM" id="SSF56399">
    <property type="entry name" value="ADP-ribosylation"/>
    <property type="match status" value="1"/>
</dbReference>
<accession>M2QRV2</accession>
<dbReference type="InterPro" id="IPR009297">
    <property type="entry name" value="DUF952"/>
</dbReference>
<protein>
    <recommendedName>
        <fullName evidence="3">DUF952 domain-containing protein</fullName>
    </recommendedName>
</protein>
<evidence type="ECO:0000313" key="1">
    <source>
        <dbReference type="EMBL" id="EMD39818.1"/>
    </source>
</evidence>
<dbReference type="OrthoDB" id="3335358at2759"/>
<dbReference type="PANTHER" id="PTHR34129:SF1">
    <property type="entry name" value="DUF952 DOMAIN-CONTAINING PROTEIN"/>
    <property type="match status" value="1"/>
</dbReference>
<dbReference type="Pfam" id="PF06108">
    <property type="entry name" value="DUF952"/>
    <property type="match status" value="1"/>
</dbReference>
<reference evidence="1 2" key="1">
    <citation type="journal article" date="2012" name="Proc. Natl. Acad. Sci. U.S.A.">
        <title>Comparative genomics of Ceriporiopsis subvermispora and Phanerochaete chrysosporium provide insight into selective ligninolysis.</title>
        <authorList>
            <person name="Fernandez-Fueyo E."/>
            <person name="Ruiz-Duenas F.J."/>
            <person name="Ferreira P."/>
            <person name="Floudas D."/>
            <person name="Hibbett D.S."/>
            <person name="Canessa P."/>
            <person name="Larrondo L.F."/>
            <person name="James T.Y."/>
            <person name="Seelenfreund D."/>
            <person name="Lobos S."/>
            <person name="Polanco R."/>
            <person name="Tello M."/>
            <person name="Honda Y."/>
            <person name="Watanabe T."/>
            <person name="Watanabe T."/>
            <person name="Ryu J.S."/>
            <person name="Kubicek C.P."/>
            <person name="Schmoll M."/>
            <person name="Gaskell J."/>
            <person name="Hammel K.E."/>
            <person name="St John F.J."/>
            <person name="Vanden Wymelenberg A."/>
            <person name="Sabat G."/>
            <person name="Splinter BonDurant S."/>
            <person name="Syed K."/>
            <person name="Yadav J.S."/>
            <person name="Doddapaneni H."/>
            <person name="Subramanian V."/>
            <person name="Lavin J.L."/>
            <person name="Oguiza J.A."/>
            <person name="Perez G."/>
            <person name="Pisabarro A.G."/>
            <person name="Ramirez L."/>
            <person name="Santoyo F."/>
            <person name="Master E."/>
            <person name="Coutinho P.M."/>
            <person name="Henrissat B."/>
            <person name="Lombard V."/>
            <person name="Magnuson J.K."/>
            <person name="Kuees U."/>
            <person name="Hori C."/>
            <person name="Igarashi K."/>
            <person name="Samejima M."/>
            <person name="Held B.W."/>
            <person name="Barry K.W."/>
            <person name="LaButti K.M."/>
            <person name="Lapidus A."/>
            <person name="Lindquist E.A."/>
            <person name="Lucas S.M."/>
            <person name="Riley R."/>
            <person name="Salamov A.A."/>
            <person name="Hoffmeister D."/>
            <person name="Schwenk D."/>
            <person name="Hadar Y."/>
            <person name="Yarden O."/>
            <person name="de Vries R.P."/>
            <person name="Wiebenga A."/>
            <person name="Stenlid J."/>
            <person name="Eastwood D."/>
            <person name="Grigoriev I.V."/>
            <person name="Berka R.M."/>
            <person name="Blanchette R.A."/>
            <person name="Kersten P."/>
            <person name="Martinez A.T."/>
            <person name="Vicuna R."/>
            <person name="Cullen D."/>
        </authorList>
    </citation>
    <scope>NUCLEOTIDE SEQUENCE [LARGE SCALE GENOMIC DNA]</scope>
    <source>
        <strain evidence="1 2">B</strain>
    </source>
</reference>
<evidence type="ECO:0000313" key="2">
    <source>
        <dbReference type="Proteomes" id="UP000016930"/>
    </source>
</evidence>
<dbReference type="STRING" id="914234.M2QRV2"/>
<dbReference type="PANTHER" id="PTHR34129">
    <property type="entry name" value="BLR1139 PROTEIN"/>
    <property type="match status" value="1"/>
</dbReference>
<evidence type="ECO:0008006" key="3">
    <source>
        <dbReference type="Google" id="ProtNLM"/>
    </source>
</evidence>
<name>M2QRV2_CERS8</name>